<feature type="signal peptide" evidence="1">
    <location>
        <begin position="1"/>
        <end position="35"/>
    </location>
</feature>
<proteinExistence type="predicted"/>
<feature type="chain" id="PRO_5047266961" evidence="1">
    <location>
        <begin position="36"/>
        <end position="157"/>
    </location>
</feature>
<keyword evidence="3" id="KW-1185">Reference proteome</keyword>
<evidence type="ECO:0000313" key="3">
    <source>
        <dbReference type="Proteomes" id="UP001599542"/>
    </source>
</evidence>
<accession>A0ABW6GLS9</accession>
<keyword evidence="1" id="KW-0732">Signal</keyword>
<evidence type="ECO:0000313" key="2">
    <source>
        <dbReference type="EMBL" id="MFE1353665.1"/>
    </source>
</evidence>
<dbReference type="EMBL" id="JBHYPX010000031">
    <property type="protein sequence ID" value="MFE1353665.1"/>
    <property type="molecule type" value="Genomic_DNA"/>
</dbReference>
<organism evidence="2 3">
    <name type="scientific">Kitasatospora phosalacinea</name>
    <dbReference type="NCBI Taxonomy" id="2065"/>
    <lineage>
        <taxon>Bacteria</taxon>
        <taxon>Bacillati</taxon>
        <taxon>Actinomycetota</taxon>
        <taxon>Actinomycetes</taxon>
        <taxon>Kitasatosporales</taxon>
        <taxon>Streptomycetaceae</taxon>
        <taxon>Kitasatospora</taxon>
    </lineage>
</organism>
<evidence type="ECO:0000256" key="1">
    <source>
        <dbReference type="SAM" id="SignalP"/>
    </source>
</evidence>
<protein>
    <submittedName>
        <fullName evidence="2">DUF2690 domain-containing protein</fullName>
    </submittedName>
</protein>
<gene>
    <name evidence="2" type="ORF">ACFW6T_16930</name>
</gene>
<dbReference type="InterPro" id="IPR021224">
    <property type="entry name" value="DUF2690"/>
</dbReference>
<dbReference type="Pfam" id="PF10901">
    <property type="entry name" value="DUF2690"/>
    <property type="match status" value="1"/>
</dbReference>
<name>A0ABW6GLS9_9ACTN</name>
<sequence>MRPVRTTATAATATAAGAALLLALASLAAAPAASAADRADRAGRAPGCTASACNGKDPVAAHCDDDGKLVESRTLGGASGAKVQLFYSAACKANWARSVDAPDGGAVLVTSRNGRKYVRDTDGAKKYVWTPMVDGGVAAQACLGPQNSDALTCTSYH</sequence>
<dbReference type="Proteomes" id="UP001599542">
    <property type="component" value="Unassembled WGS sequence"/>
</dbReference>
<comment type="caution">
    <text evidence="2">The sequence shown here is derived from an EMBL/GenBank/DDBJ whole genome shotgun (WGS) entry which is preliminary data.</text>
</comment>
<dbReference type="RefSeq" id="WP_380321096.1">
    <property type="nucleotide sequence ID" value="NZ_JBHYPW010000013.1"/>
</dbReference>
<reference evidence="2 3" key="1">
    <citation type="submission" date="2024-09" db="EMBL/GenBank/DDBJ databases">
        <title>The Natural Products Discovery Center: Release of the First 8490 Sequenced Strains for Exploring Actinobacteria Biosynthetic Diversity.</title>
        <authorList>
            <person name="Kalkreuter E."/>
            <person name="Kautsar S.A."/>
            <person name="Yang D."/>
            <person name="Bader C.D."/>
            <person name="Teijaro C.N."/>
            <person name="Fluegel L."/>
            <person name="Davis C.M."/>
            <person name="Simpson J.R."/>
            <person name="Lauterbach L."/>
            <person name="Steele A.D."/>
            <person name="Gui C."/>
            <person name="Meng S."/>
            <person name="Li G."/>
            <person name="Viehrig K."/>
            <person name="Ye F."/>
            <person name="Su P."/>
            <person name="Kiefer A.F."/>
            <person name="Nichols A."/>
            <person name="Cepeda A.J."/>
            <person name="Yan W."/>
            <person name="Fan B."/>
            <person name="Jiang Y."/>
            <person name="Adhikari A."/>
            <person name="Zheng C.-J."/>
            <person name="Schuster L."/>
            <person name="Cowan T.M."/>
            <person name="Smanski M.J."/>
            <person name="Chevrette M.G."/>
            <person name="De Carvalho L.P.S."/>
            <person name="Shen B."/>
        </authorList>
    </citation>
    <scope>NUCLEOTIDE SEQUENCE [LARGE SCALE GENOMIC DNA]</scope>
    <source>
        <strain evidence="2 3">NPDC058753</strain>
    </source>
</reference>